<dbReference type="Pfam" id="PF13304">
    <property type="entry name" value="AAA_21"/>
    <property type="match status" value="1"/>
</dbReference>
<comment type="caution">
    <text evidence="4">The sequence shown here is derived from an EMBL/GenBank/DDBJ whole genome shotgun (WGS) entry which is preliminary data.</text>
</comment>
<dbReference type="PANTHER" id="PTHR43581:SF4">
    <property type="entry name" value="ATP_GTP PHOSPHATASE"/>
    <property type="match status" value="1"/>
</dbReference>
<evidence type="ECO:0000256" key="1">
    <source>
        <dbReference type="SAM" id="MobiDB-lite"/>
    </source>
</evidence>
<dbReference type="RefSeq" id="WP_065152264.1">
    <property type="nucleotide sequence ID" value="NZ_BLKV01000002.1"/>
</dbReference>
<accession>A0A7I9XNA4</accession>
<dbReference type="Pfam" id="PF13175">
    <property type="entry name" value="AAA_15"/>
    <property type="match status" value="1"/>
</dbReference>
<keyword evidence="5" id="KW-1185">Reference proteome</keyword>
<dbReference type="SUPFAM" id="SSF52540">
    <property type="entry name" value="P-loop containing nucleoside triphosphate hydrolases"/>
    <property type="match status" value="1"/>
</dbReference>
<dbReference type="InterPro" id="IPR051396">
    <property type="entry name" value="Bact_Antivir_Def_Nuclease"/>
</dbReference>
<dbReference type="AlphaFoldDB" id="A0A7I9XNA4"/>
<dbReference type="Gene3D" id="3.40.50.300">
    <property type="entry name" value="P-loop containing nucleotide triphosphate hydrolases"/>
    <property type="match status" value="1"/>
</dbReference>
<protein>
    <recommendedName>
        <fullName evidence="6">ATPase AAA-type core domain-containing protein</fullName>
    </recommendedName>
</protein>
<dbReference type="EMBL" id="BLKV01000002">
    <property type="protein sequence ID" value="GFG71462.1"/>
    <property type="molecule type" value="Genomic_DNA"/>
</dbReference>
<evidence type="ECO:0008006" key="6">
    <source>
        <dbReference type="Google" id="ProtNLM"/>
    </source>
</evidence>
<feature type="region of interest" description="Disordered" evidence="1">
    <location>
        <begin position="575"/>
        <end position="594"/>
    </location>
</feature>
<dbReference type="InterPro" id="IPR003959">
    <property type="entry name" value="ATPase_AAA_core"/>
</dbReference>
<evidence type="ECO:0000259" key="3">
    <source>
        <dbReference type="Pfam" id="PF13304"/>
    </source>
</evidence>
<reference evidence="4 5" key="1">
    <citation type="journal article" date="2019" name="Emerg. Microbes Infect.">
        <title>Comprehensive subspecies identification of 175 nontuberculous mycobacteria species based on 7547 genomic profiles.</title>
        <authorList>
            <person name="Matsumoto Y."/>
            <person name="Kinjo T."/>
            <person name="Motooka D."/>
            <person name="Nabeya D."/>
            <person name="Jung N."/>
            <person name="Uechi K."/>
            <person name="Horii T."/>
            <person name="Iida T."/>
            <person name="Fujita J."/>
            <person name="Nakamura S."/>
        </authorList>
    </citation>
    <scope>NUCLEOTIDE SEQUENCE [LARGE SCALE GENOMIC DNA]</scope>
    <source>
        <strain evidence="4 5">JCM 16017</strain>
    </source>
</reference>
<evidence type="ECO:0000259" key="2">
    <source>
        <dbReference type="Pfam" id="PF13175"/>
    </source>
</evidence>
<dbReference type="InterPro" id="IPR041685">
    <property type="entry name" value="AAA_GajA/Old/RecF-like"/>
</dbReference>
<evidence type="ECO:0000313" key="4">
    <source>
        <dbReference type="EMBL" id="GFG71462.1"/>
    </source>
</evidence>
<feature type="domain" description="ATPase AAA-type core" evidence="3">
    <location>
        <begin position="240"/>
        <end position="316"/>
    </location>
</feature>
<feature type="domain" description="Endonuclease GajA/Old nuclease/RecF-like AAA" evidence="2">
    <location>
        <begin position="1"/>
        <end position="58"/>
    </location>
</feature>
<dbReference type="InterPro" id="IPR027417">
    <property type="entry name" value="P-loop_NTPase"/>
</dbReference>
<organism evidence="4 5">
    <name type="scientific">Mycolicibacter senuensis</name>
    <dbReference type="NCBI Taxonomy" id="386913"/>
    <lineage>
        <taxon>Bacteria</taxon>
        <taxon>Bacillati</taxon>
        <taxon>Actinomycetota</taxon>
        <taxon>Actinomycetes</taxon>
        <taxon>Mycobacteriales</taxon>
        <taxon>Mycobacteriaceae</taxon>
        <taxon>Mycolicibacter</taxon>
    </lineage>
</organism>
<dbReference type="PANTHER" id="PTHR43581">
    <property type="entry name" value="ATP/GTP PHOSPHATASE"/>
    <property type="match status" value="1"/>
</dbReference>
<sequence>MMLRRLTIKNFRGIKSCEWKIDKRLVALVGAGDSGKTTLLDAVGLVLSPNYNQQVTDADFYNFDTTEPVTIEAVVTELPDALVKESQLGKDRSGLMPDGTLVHDPVDEADECLIVRLTVTSDLEPHWEVVRPGSDETRLISASQRRQLGFFRLGERPDFHLRWGRGSALSGLTEGTDGASSVILDAQREARKAVFDAGPNALHTAAQTAHGSARKLGSAPFAKLRPGLEPGSAASAHALILHDGEVPLSSFGLGTRRLTSLSVQDQAMVGGAVIAIDELEHGLEPHRLAHALRYLKMRADARELQVMLTTHSPITVETLAAEDLAVVRIDRETTTCLAVPDDLDNVQGAFRSAPSALLGRRILVGEGATEVGFLRGLLRHWHEDRLGADEPLVSAVGTVIVNGGGGTQPTQRAQAFQRLGYPTLLLMDNDDRAVDAEAAAASTAGVAVERWTLGNAFEDEIVQALSADGLQALVDLAVELRGEESVQAAVSSRLGDKPLTGTDISQWQADADTDNATLRTAIAGAAKGKKNNAWFKREDAGEALAAVVVVHAAGLEGTELMRVIDRTRTFAFCQEPAPGDEAPLEADVTGQPHD</sequence>
<dbReference type="GO" id="GO:0016887">
    <property type="term" value="F:ATP hydrolysis activity"/>
    <property type="evidence" value="ECO:0007669"/>
    <property type="project" value="InterPro"/>
</dbReference>
<dbReference type="OrthoDB" id="3237462at2"/>
<gene>
    <name evidence="4" type="ORF">MSEN_31820</name>
</gene>
<proteinExistence type="predicted"/>
<dbReference type="Proteomes" id="UP000465263">
    <property type="component" value="Unassembled WGS sequence"/>
</dbReference>
<dbReference type="GO" id="GO:0005524">
    <property type="term" value="F:ATP binding"/>
    <property type="evidence" value="ECO:0007669"/>
    <property type="project" value="InterPro"/>
</dbReference>
<name>A0A7I9XNA4_9MYCO</name>
<evidence type="ECO:0000313" key="5">
    <source>
        <dbReference type="Proteomes" id="UP000465263"/>
    </source>
</evidence>